<keyword evidence="4 7" id="KW-1133">Transmembrane helix</keyword>
<evidence type="ECO:0000256" key="4">
    <source>
        <dbReference type="ARBA" id="ARBA00022989"/>
    </source>
</evidence>
<evidence type="ECO:0000256" key="3">
    <source>
        <dbReference type="ARBA" id="ARBA00022692"/>
    </source>
</evidence>
<dbReference type="OrthoDB" id="9782583at2"/>
<dbReference type="Gene3D" id="1.10.287.110">
    <property type="entry name" value="DnaJ domain"/>
    <property type="match status" value="1"/>
</dbReference>
<comment type="function">
    <text evidence="7">Regulatory DnaK co-chaperone. Direct interaction between DnaK and DjlA is needed for the induction of the wcaABCDE operon, involved in the synthesis of a colanic acid polysaccharide capsule, possibly through activation of the RcsB/RcsC phosphotransfer signaling pathway. The colanic acid capsule may help the bacterium survive conditions outside the host.</text>
</comment>
<dbReference type="CDD" id="cd06257">
    <property type="entry name" value="DnaJ"/>
    <property type="match status" value="1"/>
</dbReference>
<dbReference type="PANTHER" id="PTHR24074">
    <property type="entry name" value="CO-CHAPERONE PROTEIN DJLA"/>
    <property type="match status" value="1"/>
</dbReference>
<gene>
    <name evidence="7" type="primary">djlA</name>
    <name evidence="10" type="ORF">Thi970DRAFT_02803</name>
</gene>
<dbReference type="RefSeq" id="WP_009149449.1">
    <property type="nucleotide sequence ID" value="NZ_CP121471.1"/>
</dbReference>
<dbReference type="PRINTS" id="PR00625">
    <property type="entry name" value="JDOMAIN"/>
</dbReference>
<evidence type="ECO:0000313" key="11">
    <source>
        <dbReference type="Proteomes" id="UP000002964"/>
    </source>
</evidence>
<evidence type="ECO:0000256" key="8">
    <source>
        <dbReference type="SAM" id="MobiDB-lite"/>
    </source>
</evidence>
<organism evidence="10 11">
    <name type="scientific">Thiorhodovibrio frisius</name>
    <dbReference type="NCBI Taxonomy" id="631362"/>
    <lineage>
        <taxon>Bacteria</taxon>
        <taxon>Pseudomonadati</taxon>
        <taxon>Pseudomonadota</taxon>
        <taxon>Gammaproteobacteria</taxon>
        <taxon>Chromatiales</taxon>
        <taxon>Chromatiaceae</taxon>
        <taxon>Thiorhodovibrio</taxon>
    </lineage>
</organism>
<dbReference type="AlphaFoldDB" id="H8Z1I6"/>
<dbReference type="EMBL" id="JH603169">
    <property type="protein sequence ID" value="EIC22535.1"/>
    <property type="molecule type" value="Genomic_DNA"/>
</dbReference>
<evidence type="ECO:0000256" key="1">
    <source>
        <dbReference type="ARBA" id="ARBA00022475"/>
    </source>
</evidence>
<protein>
    <recommendedName>
        <fullName evidence="7">Co-chaperone protein DjlA</fullName>
    </recommendedName>
</protein>
<dbReference type="PROSITE" id="PS50076">
    <property type="entry name" value="DNAJ_2"/>
    <property type="match status" value="1"/>
</dbReference>
<dbReference type="Pfam" id="PF05099">
    <property type="entry name" value="TerB"/>
    <property type="match status" value="1"/>
</dbReference>
<evidence type="ECO:0000259" key="9">
    <source>
        <dbReference type="PROSITE" id="PS50076"/>
    </source>
</evidence>
<dbReference type="HOGENOM" id="CLU_066221_1_0_6"/>
<keyword evidence="11" id="KW-1185">Reference proteome</keyword>
<proteinExistence type="inferred from homology"/>
<dbReference type="Gene3D" id="1.10.3680.10">
    <property type="entry name" value="TerB-like"/>
    <property type="match status" value="1"/>
</dbReference>
<dbReference type="STRING" id="631362.Thi970DRAFT_02803"/>
<keyword evidence="6 7" id="KW-0143">Chaperone</keyword>
<dbReference type="NCBIfam" id="NF006948">
    <property type="entry name" value="PRK09430.1"/>
    <property type="match status" value="1"/>
</dbReference>
<keyword evidence="3 7" id="KW-0812">Transmembrane</keyword>
<feature type="domain" description="J" evidence="9">
    <location>
        <begin position="213"/>
        <end position="277"/>
    </location>
</feature>
<sequence>MGWIGKVIGGVAGLLVAEAPGAVLGTILGHGFDHGLRSLRRNGSLSRQERERVQTAFRAVTFSTMGHVAKADGRVSEAEIAMAEAAMTRLRFSAEKRRQAIADFKRGKAPEFVLAEALTTFWRDCRGNPGLLEMFLRFQLQAAYADGAPSSAQRQLLNQVRRALRIPESQFEQLEQMILAERAKASGKTGTRGKKKSRRSSQQSEPNVLTLAQSYALLGVKPSDSEIVIKRAYRRLRSQHHPDKLVARGLPEEMLKLATEKTQQIRQAYERIQQARAA</sequence>
<dbReference type="Pfam" id="PF00226">
    <property type="entry name" value="DnaJ"/>
    <property type="match status" value="1"/>
</dbReference>
<dbReference type="InterPro" id="IPR001623">
    <property type="entry name" value="DnaJ_domain"/>
</dbReference>
<reference evidence="11" key="1">
    <citation type="submission" date="2011-06" db="EMBL/GenBank/DDBJ databases">
        <authorList>
            <consortium name="US DOE Joint Genome Institute (JGI-PGF)"/>
            <person name="Lucas S."/>
            <person name="Han J."/>
            <person name="Lapidus A."/>
            <person name="Cheng J.-F."/>
            <person name="Goodwin L."/>
            <person name="Pitluck S."/>
            <person name="Peters L."/>
            <person name="Land M.L."/>
            <person name="Hauser L."/>
            <person name="Vogl K."/>
            <person name="Liu Z."/>
            <person name="Overmann J."/>
            <person name="Frigaard N.-U."/>
            <person name="Bryant D.A."/>
            <person name="Woyke T.J."/>
        </authorList>
    </citation>
    <scope>NUCLEOTIDE SEQUENCE [LARGE SCALE GENOMIC DNA]</scope>
    <source>
        <strain evidence="11">970</strain>
    </source>
</reference>
<comment type="subunit">
    <text evidence="7">Homodimer.</text>
</comment>
<dbReference type="SMART" id="SM00271">
    <property type="entry name" value="DnaJ"/>
    <property type="match status" value="1"/>
</dbReference>
<dbReference type="InterPro" id="IPR007791">
    <property type="entry name" value="DjlA_N"/>
</dbReference>
<feature type="topological domain" description="Periplasmic" evidence="7">
    <location>
        <begin position="1"/>
        <end position="6"/>
    </location>
</feature>
<dbReference type="CDD" id="cd07316">
    <property type="entry name" value="terB_like_DjlA"/>
    <property type="match status" value="1"/>
</dbReference>
<accession>H8Z1I6</accession>
<evidence type="ECO:0000256" key="6">
    <source>
        <dbReference type="ARBA" id="ARBA00023186"/>
    </source>
</evidence>
<dbReference type="InterPro" id="IPR023749">
    <property type="entry name" value="DjlA"/>
</dbReference>
<keyword evidence="2 7" id="KW-0997">Cell inner membrane</keyword>
<evidence type="ECO:0000256" key="7">
    <source>
        <dbReference type="HAMAP-Rule" id="MF_01153"/>
    </source>
</evidence>
<comment type="subcellular location">
    <subcellularLocation>
        <location evidence="7">Cell inner membrane</location>
        <topology evidence="7">Single-pass type III membrane protein</topology>
    </subcellularLocation>
</comment>
<dbReference type="SUPFAM" id="SSF158682">
    <property type="entry name" value="TerB-like"/>
    <property type="match status" value="1"/>
</dbReference>
<keyword evidence="1 7" id="KW-1003">Cell membrane</keyword>
<dbReference type="eggNOG" id="COG1076">
    <property type="taxonomic scope" value="Bacteria"/>
</dbReference>
<dbReference type="GO" id="GO:0051087">
    <property type="term" value="F:protein-folding chaperone binding"/>
    <property type="evidence" value="ECO:0007669"/>
    <property type="project" value="InterPro"/>
</dbReference>
<comment type="domain">
    <text evidence="7">The transmembrane domain is a dimerization domain.</text>
</comment>
<dbReference type="InterPro" id="IPR036869">
    <property type="entry name" value="J_dom_sf"/>
</dbReference>
<dbReference type="Proteomes" id="UP000002964">
    <property type="component" value="Unassembled WGS sequence"/>
</dbReference>
<dbReference type="GO" id="GO:0005886">
    <property type="term" value="C:plasma membrane"/>
    <property type="evidence" value="ECO:0007669"/>
    <property type="project" value="UniProtKB-SubCell"/>
</dbReference>
<keyword evidence="5 7" id="KW-0472">Membrane</keyword>
<feature type="topological domain" description="Cytoplasmic" evidence="7">
    <location>
        <begin position="31"/>
        <end position="278"/>
    </location>
</feature>
<feature type="region of interest" description="Disordered" evidence="8">
    <location>
        <begin position="182"/>
        <end position="206"/>
    </location>
</feature>
<evidence type="ECO:0000313" key="10">
    <source>
        <dbReference type="EMBL" id="EIC22535.1"/>
    </source>
</evidence>
<dbReference type="HAMAP" id="MF_01153">
    <property type="entry name" value="DjlA"/>
    <property type="match status" value="1"/>
</dbReference>
<evidence type="ECO:0000256" key="2">
    <source>
        <dbReference type="ARBA" id="ARBA00022519"/>
    </source>
</evidence>
<dbReference type="SUPFAM" id="SSF46565">
    <property type="entry name" value="Chaperone J-domain"/>
    <property type="match status" value="1"/>
</dbReference>
<name>H8Z1I6_9GAMM</name>
<dbReference type="InterPro" id="IPR050817">
    <property type="entry name" value="DjlA_DnaK_co-chaperone"/>
</dbReference>
<reference evidence="10 11" key="2">
    <citation type="submission" date="2011-11" db="EMBL/GenBank/DDBJ databases">
        <authorList>
            <consortium name="US DOE Joint Genome Institute"/>
            <person name="Lucas S."/>
            <person name="Han J."/>
            <person name="Lapidus A."/>
            <person name="Cheng J.-F."/>
            <person name="Goodwin L."/>
            <person name="Pitluck S."/>
            <person name="Peters L."/>
            <person name="Ovchinnikova G."/>
            <person name="Zhang X."/>
            <person name="Detter J.C."/>
            <person name="Han C."/>
            <person name="Tapia R."/>
            <person name="Land M."/>
            <person name="Hauser L."/>
            <person name="Kyrpides N."/>
            <person name="Ivanova N."/>
            <person name="Pagani I."/>
            <person name="Vogl K."/>
            <person name="Liu Z."/>
            <person name="Overmann J."/>
            <person name="Frigaard N.-U."/>
            <person name="Bryant D."/>
            <person name="Woyke T."/>
        </authorList>
    </citation>
    <scope>NUCLEOTIDE SEQUENCE [LARGE SCALE GENOMIC DNA]</scope>
    <source>
        <strain evidence="10 11">970</strain>
    </source>
</reference>
<dbReference type="InterPro" id="IPR029024">
    <property type="entry name" value="TerB-like"/>
</dbReference>
<evidence type="ECO:0000256" key="5">
    <source>
        <dbReference type="ARBA" id="ARBA00023136"/>
    </source>
</evidence>